<dbReference type="GO" id="GO:0016491">
    <property type="term" value="F:oxidoreductase activity"/>
    <property type="evidence" value="ECO:0007669"/>
    <property type="project" value="InterPro"/>
</dbReference>
<evidence type="ECO:0000256" key="1">
    <source>
        <dbReference type="SAM" id="SignalP"/>
    </source>
</evidence>
<dbReference type="InterPro" id="IPR029479">
    <property type="entry name" value="Nitroreductase"/>
</dbReference>
<evidence type="ECO:0000259" key="2">
    <source>
        <dbReference type="Pfam" id="PF00881"/>
    </source>
</evidence>
<dbReference type="PANTHER" id="PTHR43745">
    <property type="entry name" value="NITROREDUCTASE MJ1384-RELATED"/>
    <property type="match status" value="1"/>
</dbReference>
<protein>
    <submittedName>
        <fullName evidence="3">Nitroreductase</fullName>
    </submittedName>
</protein>
<dbReference type="EMBL" id="QICL01000021">
    <property type="protein sequence ID" value="PXV62231.1"/>
    <property type="molecule type" value="Genomic_DNA"/>
</dbReference>
<dbReference type="InterPro" id="IPR000415">
    <property type="entry name" value="Nitroreductase-like"/>
</dbReference>
<feature type="domain" description="Nitroreductase" evidence="2">
    <location>
        <begin position="43"/>
        <end position="211"/>
    </location>
</feature>
<dbReference type="Gene3D" id="3.40.109.10">
    <property type="entry name" value="NADH Oxidase"/>
    <property type="match status" value="1"/>
</dbReference>
<dbReference type="Proteomes" id="UP000247973">
    <property type="component" value="Unassembled WGS sequence"/>
</dbReference>
<keyword evidence="1" id="KW-0732">Signal</keyword>
<dbReference type="OrthoDB" id="9802775at2"/>
<reference evidence="3 4" key="1">
    <citation type="submission" date="2018-03" db="EMBL/GenBank/DDBJ databases">
        <title>Genomic Encyclopedia of Archaeal and Bacterial Type Strains, Phase II (KMG-II): from individual species to whole genera.</title>
        <authorList>
            <person name="Goeker M."/>
        </authorList>
    </citation>
    <scope>NUCLEOTIDE SEQUENCE [LARGE SCALE GENOMIC DNA]</scope>
    <source>
        <strain evidence="3 4">DSM 100214</strain>
    </source>
</reference>
<dbReference type="CDD" id="cd02142">
    <property type="entry name" value="McbC_SagB-like_oxidoreductase"/>
    <property type="match status" value="1"/>
</dbReference>
<keyword evidence="4" id="KW-1185">Reference proteome</keyword>
<evidence type="ECO:0000313" key="4">
    <source>
        <dbReference type="Proteomes" id="UP000247973"/>
    </source>
</evidence>
<dbReference type="RefSeq" id="WP_110311580.1">
    <property type="nucleotide sequence ID" value="NZ_QICL01000021.1"/>
</dbReference>
<evidence type="ECO:0000313" key="3">
    <source>
        <dbReference type="EMBL" id="PXV62231.1"/>
    </source>
</evidence>
<feature type="chain" id="PRO_5016016330" evidence="1">
    <location>
        <begin position="20"/>
        <end position="213"/>
    </location>
</feature>
<dbReference type="Pfam" id="PF00881">
    <property type="entry name" value="Nitroreductase"/>
    <property type="match status" value="1"/>
</dbReference>
<organism evidence="3 4">
    <name type="scientific">Dysgonomonas alginatilytica</name>
    <dbReference type="NCBI Taxonomy" id="1605892"/>
    <lineage>
        <taxon>Bacteria</taxon>
        <taxon>Pseudomonadati</taxon>
        <taxon>Bacteroidota</taxon>
        <taxon>Bacteroidia</taxon>
        <taxon>Bacteroidales</taxon>
        <taxon>Dysgonomonadaceae</taxon>
        <taxon>Dysgonomonas</taxon>
    </lineage>
</organism>
<name>A0A2V3PKQ6_9BACT</name>
<gene>
    <name evidence="3" type="ORF">CLV62_12154</name>
</gene>
<comment type="caution">
    <text evidence="3">The sequence shown here is derived from an EMBL/GenBank/DDBJ whole genome shotgun (WGS) entry which is preliminary data.</text>
</comment>
<feature type="signal peptide" evidence="1">
    <location>
        <begin position="1"/>
        <end position="19"/>
    </location>
</feature>
<dbReference type="AlphaFoldDB" id="A0A2V3PKQ6"/>
<dbReference type="PANTHER" id="PTHR43745:SF2">
    <property type="entry name" value="NITROREDUCTASE MJ1384-RELATED"/>
    <property type="match status" value="1"/>
</dbReference>
<dbReference type="InterPro" id="IPR052544">
    <property type="entry name" value="Bacteriocin_Proc_Enz"/>
</dbReference>
<sequence length="213" mass="23149">MKYLLIAALAFASFINTNAQSLSNIQLNDPVKTGGLTVMEAFAKRQSSSEFSDKELNIQDLSNLLWAANGINRENGKKTAPSAQNSQDIDVYVALPQAVYKFDAQSNNLVLVAEGDYRGLAGGKKDNPLPPTILYLVADASKYKPSAYNTMEHITDMNKVDAGIVSQNIGIFCSGMGLGTKPRAQMNHAELKKALKLNDSQTLILNHPIGYLK</sequence>
<dbReference type="SUPFAM" id="SSF55469">
    <property type="entry name" value="FMN-dependent nitroreductase-like"/>
    <property type="match status" value="1"/>
</dbReference>
<accession>A0A2V3PKQ6</accession>
<proteinExistence type="predicted"/>